<keyword evidence="2" id="KW-1185">Reference proteome</keyword>
<protein>
    <submittedName>
        <fullName evidence="1">(Mediterranean fruit fly) hypothetical protein</fullName>
    </submittedName>
</protein>
<dbReference type="AlphaFoldDB" id="A0A811VBD3"/>
<dbReference type="EMBL" id="CAJHJT010000056">
    <property type="protein sequence ID" value="CAD7011552.1"/>
    <property type="molecule type" value="Genomic_DNA"/>
</dbReference>
<name>A0A811VBD3_CERCA</name>
<accession>A0A811VBD3</accession>
<evidence type="ECO:0000313" key="1">
    <source>
        <dbReference type="EMBL" id="CAD7011552.1"/>
    </source>
</evidence>
<comment type="caution">
    <text evidence="1">The sequence shown here is derived from an EMBL/GenBank/DDBJ whole genome shotgun (WGS) entry which is preliminary data.</text>
</comment>
<gene>
    <name evidence="1" type="ORF">CCAP1982_LOCUS19640</name>
</gene>
<proteinExistence type="predicted"/>
<reference evidence="1" key="1">
    <citation type="submission" date="2020-11" db="EMBL/GenBank/DDBJ databases">
        <authorList>
            <person name="Whitehead M."/>
        </authorList>
    </citation>
    <scope>NUCLEOTIDE SEQUENCE</scope>
    <source>
        <strain evidence="1">EGII</strain>
    </source>
</reference>
<evidence type="ECO:0000313" key="2">
    <source>
        <dbReference type="Proteomes" id="UP000606786"/>
    </source>
</evidence>
<sequence length="103" mass="11873">MLVTIQRGLHAKGDANNIHINTHTRYTMHKIYVKLCEWISGAKCHFSMRQLGTTDSKRWRQRQAERWRCGDGNTGCLIDNSIDKYESAGLLKAEEMEKMVACD</sequence>
<organism evidence="1 2">
    <name type="scientific">Ceratitis capitata</name>
    <name type="common">Mediterranean fruit fly</name>
    <name type="synonym">Tephritis capitata</name>
    <dbReference type="NCBI Taxonomy" id="7213"/>
    <lineage>
        <taxon>Eukaryota</taxon>
        <taxon>Metazoa</taxon>
        <taxon>Ecdysozoa</taxon>
        <taxon>Arthropoda</taxon>
        <taxon>Hexapoda</taxon>
        <taxon>Insecta</taxon>
        <taxon>Pterygota</taxon>
        <taxon>Neoptera</taxon>
        <taxon>Endopterygota</taxon>
        <taxon>Diptera</taxon>
        <taxon>Brachycera</taxon>
        <taxon>Muscomorpha</taxon>
        <taxon>Tephritoidea</taxon>
        <taxon>Tephritidae</taxon>
        <taxon>Ceratitis</taxon>
        <taxon>Ceratitis</taxon>
    </lineage>
</organism>
<dbReference type="Proteomes" id="UP000606786">
    <property type="component" value="Unassembled WGS sequence"/>
</dbReference>